<organism evidence="1">
    <name type="scientific">Octopus bimaculoides</name>
    <name type="common">California two-spotted octopus</name>
    <dbReference type="NCBI Taxonomy" id="37653"/>
    <lineage>
        <taxon>Eukaryota</taxon>
        <taxon>Metazoa</taxon>
        <taxon>Spiralia</taxon>
        <taxon>Lophotrochozoa</taxon>
        <taxon>Mollusca</taxon>
        <taxon>Cephalopoda</taxon>
        <taxon>Coleoidea</taxon>
        <taxon>Octopodiformes</taxon>
        <taxon>Octopoda</taxon>
        <taxon>Incirrata</taxon>
        <taxon>Octopodidae</taxon>
        <taxon>Octopus</taxon>
    </lineage>
</organism>
<sequence length="70" mass="8211">MLYAQRGILFKPKTIHIHADTPCIEPDKNNIYIYINKEISIWRLKPTARILKISLHCLVSIPPFTLKRKP</sequence>
<dbReference type="EMBL" id="KQ425905">
    <property type="protein sequence ID" value="KOF68840.1"/>
    <property type="molecule type" value="Genomic_DNA"/>
</dbReference>
<name>A0A0L8FWS7_OCTBM</name>
<evidence type="ECO:0000313" key="1">
    <source>
        <dbReference type="EMBL" id="KOF68840.1"/>
    </source>
</evidence>
<protein>
    <submittedName>
        <fullName evidence="1">Uncharacterized protein</fullName>
    </submittedName>
</protein>
<reference evidence="1" key="1">
    <citation type="submission" date="2015-07" db="EMBL/GenBank/DDBJ databases">
        <title>MeaNS - Measles Nucleotide Surveillance Program.</title>
        <authorList>
            <person name="Tran T."/>
            <person name="Druce J."/>
        </authorList>
    </citation>
    <scope>NUCLEOTIDE SEQUENCE</scope>
    <source>
        <strain evidence="1">UCB-OBI-ISO-001</strain>
        <tissue evidence="1">Gonad</tissue>
    </source>
</reference>
<dbReference type="AlphaFoldDB" id="A0A0L8FWS7"/>
<accession>A0A0L8FWS7</accession>
<proteinExistence type="predicted"/>
<gene>
    <name evidence="1" type="ORF">OCBIM_22006409mg</name>
</gene>